<evidence type="ECO:0000313" key="2">
    <source>
        <dbReference type="Proteomes" id="UP001341840"/>
    </source>
</evidence>
<comment type="caution">
    <text evidence="1">The sequence shown here is derived from an EMBL/GenBank/DDBJ whole genome shotgun (WGS) entry which is preliminary data.</text>
</comment>
<keyword evidence="2" id="KW-1185">Reference proteome</keyword>
<organism evidence="1 2">
    <name type="scientific">Stylosanthes scabra</name>
    <dbReference type="NCBI Taxonomy" id="79078"/>
    <lineage>
        <taxon>Eukaryota</taxon>
        <taxon>Viridiplantae</taxon>
        <taxon>Streptophyta</taxon>
        <taxon>Embryophyta</taxon>
        <taxon>Tracheophyta</taxon>
        <taxon>Spermatophyta</taxon>
        <taxon>Magnoliopsida</taxon>
        <taxon>eudicotyledons</taxon>
        <taxon>Gunneridae</taxon>
        <taxon>Pentapetalae</taxon>
        <taxon>rosids</taxon>
        <taxon>fabids</taxon>
        <taxon>Fabales</taxon>
        <taxon>Fabaceae</taxon>
        <taxon>Papilionoideae</taxon>
        <taxon>50 kb inversion clade</taxon>
        <taxon>dalbergioids sensu lato</taxon>
        <taxon>Dalbergieae</taxon>
        <taxon>Pterocarpus clade</taxon>
        <taxon>Stylosanthes</taxon>
    </lineage>
</organism>
<dbReference type="EMBL" id="JASCZI010272263">
    <property type="protein sequence ID" value="MED6221360.1"/>
    <property type="molecule type" value="Genomic_DNA"/>
</dbReference>
<name>A0ABU6ZHE2_9FABA</name>
<proteinExistence type="predicted"/>
<reference evidence="1 2" key="1">
    <citation type="journal article" date="2023" name="Plants (Basel)">
        <title>Bridging the Gap: Combining Genomics and Transcriptomics Approaches to Understand Stylosanthes scabra, an Orphan Legume from the Brazilian Caatinga.</title>
        <authorList>
            <person name="Ferreira-Neto J.R.C."/>
            <person name="da Silva M.D."/>
            <person name="Binneck E."/>
            <person name="de Melo N.F."/>
            <person name="da Silva R.H."/>
            <person name="de Melo A.L.T.M."/>
            <person name="Pandolfi V."/>
            <person name="Bustamante F.O."/>
            <person name="Brasileiro-Vidal A.C."/>
            <person name="Benko-Iseppon A.M."/>
        </authorList>
    </citation>
    <scope>NUCLEOTIDE SEQUENCE [LARGE SCALE GENOMIC DNA]</scope>
    <source>
        <tissue evidence="1">Leaves</tissue>
    </source>
</reference>
<evidence type="ECO:0000313" key="1">
    <source>
        <dbReference type="EMBL" id="MED6221360.1"/>
    </source>
</evidence>
<protein>
    <submittedName>
        <fullName evidence="1">Uncharacterized protein</fullName>
    </submittedName>
</protein>
<gene>
    <name evidence="1" type="ORF">PIB30_053744</name>
</gene>
<sequence>MASIGHVWTVSLTWPKLDIHKGKGSLASPPHITFGLRFLPSPNVTHAAKLTLVTFLSRFGLAKTRLKHDQHITLPKLTQANFEQARSCLNILKISSQAYTPSSQV</sequence>
<accession>A0ABU6ZHE2</accession>
<dbReference type="Proteomes" id="UP001341840">
    <property type="component" value="Unassembled WGS sequence"/>
</dbReference>